<reference evidence="2 3" key="1">
    <citation type="submission" date="2019-04" db="EMBL/GenBank/DDBJ databases">
        <title>Aspergillus burnettii sp. nov., novel species from soil in southeast Queensland.</title>
        <authorList>
            <person name="Gilchrist C.L.M."/>
            <person name="Pitt J.I."/>
            <person name="Lange L."/>
            <person name="Lacey H.J."/>
            <person name="Vuong D."/>
            <person name="Midgley D.J."/>
            <person name="Greenfield P."/>
            <person name="Bradbury M."/>
            <person name="Lacey E."/>
            <person name="Busk P.K."/>
            <person name="Pilgaard B."/>
            <person name="Chooi Y.H."/>
            <person name="Piggott A.M."/>
        </authorList>
    </citation>
    <scope>NUCLEOTIDE SEQUENCE [LARGE SCALE GENOMIC DNA]</scope>
    <source>
        <strain evidence="2 3">FRR 5400</strain>
    </source>
</reference>
<evidence type="ECO:0000313" key="3">
    <source>
        <dbReference type="Proteomes" id="UP000541154"/>
    </source>
</evidence>
<dbReference type="AlphaFoldDB" id="A0A8H6A5M2"/>
<evidence type="ECO:0008006" key="4">
    <source>
        <dbReference type="Google" id="ProtNLM"/>
    </source>
</evidence>
<feature type="compositionally biased region" description="Low complexity" evidence="1">
    <location>
        <begin position="41"/>
        <end position="50"/>
    </location>
</feature>
<dbReference type="SUPFAM" id="SSF81383">
    <property type="entry name" value="F-box domain"/>
    <property type="match status" value="1"/>
</dbReference>
<keyword evidence="3" id="KW-1185">Reference proteome</keyword>
<accession>A0A8H6A5M2</accession>
<dbReference type="EMBL" id="SPNV01000106">
    <property type="protein sequence ID" value="KAF5861207.1"/>
    <property type="molecule type" value="Genomic_DNA"/>
</dbReference>
<evidence type="ECO:0000256" key="1">
    <source>
        <dbReference type="SAM" id="MobiDB-lite"/>
    </source>
</evidence>
<proteinExistence type="predicted"/>
<name>A0A8H6A5M2_PETAA</name>
<comment type="caution">
    <text evidence="2">The sequence shown here is derived from an EMBL/GenBank/DDBJ whole genome shotgun (WGS) entry which is preliminary data.</text>
</comment>
<protein>
    <recommendedName>
        <fullName evidence="4">F-box domain-containing protein</fullName>
    </recommendedName>
</protein>
<feature type="region of interest" description="Disordered" evidence="1">
    <location>
        <begin position="35"/>
        <end position="65"/>
    </location>
</feature>
<evidence type="ECO:0000313" key="2">
    <source>
        <dbReference type="EMBL" id="KAF5861207.1"/>
    </source>
</evidence>
<dbReference type="InterPro" id="IPR036047">
    <property type="entry name" value="F-box-like_dom_sf"/>
</dbReference>
<dbReference type="Proteomes" id="UP000541154">
    <property type="component" value="Unassembled WGS sequence"/>
</dbReference>
<sequence length="754" mass="85036">MLAKGLKRIASVVGALLVLILLALQLYHRNHSNGNSRLPLSPTHPNSNESPSPPPSDNRWGRQDEDQPQIDMSATHTVLSSVSTPDKKWFHIDFGGRHAINPSIIPHPEQPNTWIITAQLHKPSDQRTSSVWFAELVCDAVFRDDGRTLGCIDPPLILPIAATIGDSNNCVGDLSFFALNVGPHDARVFYGPDAPYTIYGSNSHFTCFGQWIQDLRPLVDWKRPMDLLYDHGFRQATELHRPLPFSAVEKNWFLFWDATGQAYVHYDVSPNRVFAKLDPSGLVGPDLAPLASSTDNICLQHHLPTLKDPEFESIHQATNSLSITLCSRSDLSCHPTDANTFILTIFQHKTFYSFHSVYEPYAMLFSRSPPFAIHSISSKPLWISGRGTPGQGKKPQSLTNQEAESWNQTEMLYVTSISWKDHGNKYHGYIDDVIFLGFGCEDEDTGGIDVVAGDLDEERRVTINEDSDCPGAYDLYLVDEDSIRWASTAHCHVPTGIESKVAVSGPGDGYGHNDGEDRYAGPAFPWHPDCYMILSLALTGLGAHKIDLELLYHTMVEMIRADGKALDLDYGVDVIREQEDYWKSINSKLVGYIEDVASYCEFDCPFPNPNRQTRVRHDPFSRLPVEIVHSICSYLSGDSMKALLQASFEVSVATHHNSFWKLFIKSDMPWFWEVHRLVKYNKLPGYLNYKGFYLWLDHVSTPKFGKADNFLGVANRRRIWGLCQEVKIKYDRAWTHASRLKILTCKLPEELATV</sequence>
<gene>
    <name evidence="2" type="ORF">ETB97_000520</name>
</gene>
<organism evidence="2 3">
    <name type="scientific">Petromyces alliaceus</name>
    <name type="common">Aspergillus alliaceus</name>
    <dbReference type="NCBI Taxonomy" id="209559"/>
    <lineage>
        <taxon>Eukaryota</taxon>
        <taxon>Fungi</taxon>
        <taxon>Dikarya</taxon>
        <taxon>Ascomycota</taxon>
        <taxon>Pezizomycotina</taxon>
        <taxon>Eurotiomycetes</taxon>
        <taxon>Eurotiomycetidae</taxon>
        <taxon>Eurotiales</taxon>
        <taxon>Aspergillaceae</taxon>
        <taxon>Aspergillus</taxon>
        <taxon>Aspergillus subgen. Circumdati</taxon>
    </lineage>
</organism>